<dbReference type="InterPro" id="IPR000644">
    <property type="entry name" value="CBS_dom"/>
</dbReference>
<proteinExistence type="inferred from homology"/>
<feature type="domain" description="CBS" evidence="20">
    <location>
        <begin position="106"/>
        <end position="168"/>
    </location>
</feature>
<evidence type="ECO:0000313" key="21">
    <source>
        <dbReference type="EMBL" id="HJF17638.1"/>
    </source>
</evidence>
<dbReference type="PANTHER" id="PTHR11911:SF111">
    <property type="entry name" value="INOSINE-5'-MONOPHOSPHATE DEHYDROGENASE"/>
    <property type="match status" value="1"/>
</dbReference>
<keyword evidence="5" id="KW-0677">Repeat</keyword>
<dbReference type="SUPFAM" id="SSF51412">
    <property type="entry name" value="Inosine monophosphate dehydrogenase (IMPDH)"/>
    <property type="match status" value="1"/>
</dbReference>
<dbReference type="InterPro" id="IPR046342">
    <property type="entry name" value="CBS_dom_sf"/>
</dbReference>
<dbReference type="GO" id="GO:0003938">
    <property type="term" value="F:IMP dehydrogenase activity"/>
    <property type="evidence" value="ECO:0007669"/>
    <property type="project" value="UniProtKB-UniRule"/>
</dbReference>
<dbReference type="GO" id="GO:0006177">
    <property type="term" value="P:GMP biosynthetic process"/>
    <property type="evidence" value="ECO:0007669"/>
    <property type="project" value="UniProtKB-UniRule"/>
</dbReference>
<dbReference type="PIRSF" id="PIRSF000130">
    <property type="entry name" value="IMPDH"/>
    <property type="match status" value="1"/>
</dbReference>
<keyword evidence="6 13" id="KW-0332">GMP biosynthesis</keyword>
<dbReference type="PROSITE" id="PS00487">
    <property type="entry name" value="IMP_DH_GMP_RED"/>
    <property type="match status" value="1"/>
</dbReference>
<feature type="binding site" description="in other chain" evidence="13 16">
    <location>
        <position position="319"/>
    </location>
    <ligand>
        <name>K(+)</name>
        <dbReference type="ChEBI" id="CHEBI:29103"/>
        <note>ligand shared between two tetrameric partners</note>
    </ligand>
</feature>
<dbReference type="CDD" id="cd00381">
    <property type="entry name" value="IMPDH"/>
    <property type="match status" value="1"/>
</dbReference>
<comment type="cofactor">
    <cofactor evidence="1 13">
        <name>K(+)</name>
        <dbReference type="ChEBI" id="CHEBI:29103"/>
    </cofactor>
</comment>
<dbReference type="FunFam" id="3.20.20.70:FF:000003">
    <property type="entry name" value="GMP reductase"/>
    <property type="match status" value="1"/>
</dbReference>
<comment type="similarity">
    <text evidence="2 13 18">Belongs to the IMPDH/GMPR family.</text>
</comment>
<feature type="binding site" evidence="13">
    <location>
        <position position="438"/>
    </location>
    <ligand>
        <name>IMP</name>
        <dbReference type="ChEBI" id="CHEBI:58053"/>
    </ligand>
</feature>
<comment type="subunit">
    <text evidence="3 13">Homotetramer.</text>
</comment>
<keyword evidence="11 17" id="KW-0129">CBS domain</keyword>
<comment type="caution">
    <text evidence="21">The sequence shown here is derived from an EMBL/GenBank/DDBJ whole genome shotgun (WGS) entry which is preliminary data.</text>
</comment>
<evidence type="ECO:0000256" key="11">
    <source>
        <dbReference type="ARBA" id="ARBA00023122"/>
    </source>
</evidence>
<keyword evidence="7 13" id="KW-0658">Purine biosynthesis</keyword>
<dbReference type="NCBIfam" id="TIGR01302">
    <property type="entry name" value="IMP_dehydrog"/>
    <property type="match status" value="1"/>
</dbReference>
<evidence type="ECO:0000256" key="10">
    <source>
        <dbReference type="ARBA" id="ARBA00023027"/>
    </source>
</evidence>
<dbReference type="EC" id="1.1.1.205" evidence="13 19"/>
<evidence type="ECO:0000256" key="15">
    <source>
        <dbReference type="PIRSR" id="PIRSR000130-3"/>
    </source>
</evidence>
<evidence type="ECO:0000256" key="9">
    <source>
        <dbReference type="ARBA" id="ARBA00023002"/>
    </source>
</evidence>
<protein>
    <recommendedName>
        <fullName evidence="13 19">Inosine-5'-monophosphate dehydrogenase</fullName>
        <shortName evidence="13">IMP dehydrogenase</shortName>
        <shortName evidence="13">IMPD</shortName>
        <shortName evidence="13">IMPDH</shortName>
        <ecNumber evidence="13 19">1.1.1.205</ecNumber>
    </recommendedName>
</protein>
<feature type="binding site" evidence="13">
    <location>
        <position position="320"/>
    </location>
    <ligand>
        <name>IMP</name>
        <dbReference type="ChEBI" id="CHEBI:58053"/>
    </ligand>
</feature>
<feature type="binding site" evidence="13">
    <location>
        <begin position="378"/>
        <end position="379"/>
    </location>
    <ligand>
        <name>IMP</name>
        <dbReference type="ChEBI" id="CHEBI:58053"/>
    </ligand>
</feature>
<comment type="pathway">
    <text evidence="13 19">Purine metabolism; XMP biosynthesis via de novo pathway; XMP from IMP: step 1/1.</text>
</comment>
<comment type="activity regulation">
    <text evidence="13">Mycophenolic acid (MPA) is a non-competitive inhibitor that prevents formation of the closed enzyme conformation by binding to the same site as the amobile flap. In contrast, mizoribine monophosphate (MZP) is a competitive inhibitor that induces the closed conformation. MPA is a potent inhibitor of mammalian IMPDHs but a poor inhibitor of the bacterial enzymes. MZP is a more potent inhibitor of bacterial IMPDH.</text>
</comment>
<evidence type="ECO:0000256" key="17">
    <source>
        <dbReference type="PROSITE-ProRule" id="PRU00703"/>
    </source>
</evidence>
<feature type="active site" description="Proton acceptor" evidence="13 14">
    <location>
        <position position="423"/>
    </location>
</feature>
<evidence type="ECO:0000256" key="12">
    <source>
        <dbReference type="ARBA" id="ARBA00048028"/>
    </source>
</evidence>
<dbReference type="InterPro" id="IPR013785">
    <property type="entry name" value="Aldolase_TIM"/>
</dbReference>
<dbReference type="HAMAP" id="MF_01964">
    <property type="entry name" value="IMPDH"/>
    <property type="match status" value="1"/>
</dbReference>
<evidence type="ECO:0000256" key="16">
    <source>
        <dbReference type="PIRSR" id="PIRSR000130-4"/>
    </source>
</evidence>
<dbReference type="SMART" id="SM00116">
    <property type="entry name" value="CBS"/>
    <property type="match status" value="2"/>
</dbReference>
<dbReference type="PROSITE" id="PS51371">
    <property type="entry name" value="CBS"/>
    <property type="match status" value="2"/>
</dbReference>
<feature type="binding site" evidence="13">
    <location>
        <begin position="402"/>
        <end position="406"/>
    </location>
    <ligand>
        <name>IMP</name>
        <dbReference type="ChEBI" id="CHEBI:58053"/>
    </ligand>
</feature>
<feature type="binding site" evidence="13">
    <location>
        <begin position="355"/>
        <end position="357"/>
    </location>
    <ligand>
        <name>IMP</name>
        <dbReference type="ChEBI" id="CHEBI:58053"/>
    </ligand>
</feature>
<feature type="binding site" evidence="13">
    <location>
        <position position="493"/>
    </location>
    <ligand>
        <name>K(+)</name>
        <dbReference type="ChEBI" id="CHEBI:29103"/>
        <note>ligand shared between two tetrameric partners</note>
    </ligand>
</feature>
<evidence type="ECO:0000256" key="8">
    <source>
        <dbReference type="ARBA" id="ARBA00022958"/>
    </source>
</evidence>
<sequence>MASNVNESQYQPLPPKFASIGLAYDDVLLLPNESDVIPSEVDTTARLTRNISLKVPVISAAMDTVTESSMAIAMARNGGIGVLHRNLSINDQANQVDIVKRSESGMITDPLTIRADATLEQLDKLCATYKVSGLPVVDEDEHLIGIITNRDMRFIESDDYPTLHVSDVMTKDHLITGPSDISKADAHALLAKYKVEKLPLVDHSGRLTGLITVKDFVKTEQYPMATKDGQGRLRVAAAIGFFGDAWERACALRDAGVDVLVVDTAHGHTKLMLEMVARIKKDPAFKDVDIIGGNIATREGAQALIDAGADAVKVGVGPGSICTTRVVAGVGVPQLTATYEAALACKAAGVPCIADGGIHYSGDIAKAIGAGADTVMLGGLLAGCEEAPGQKVLLHGKQYKVYRGMGSLAAMAPRGKKSYSKDRYFQADVKSNDKVVPEGVEGEVAYRGPLKAVLYQLVGGLHQSMFYTGSRTIPELQEKARFIRITDAGLRESHPHDIVMTREAPNYTGFHNAD</sequence>
<dbReference type="GO" id="GO:0006183">
    <property type="term" value="P:GTP biosynthetic process"/>
    <property type="evidence" value="ECO:0007669"/>
    <property type="project" value="TreeGrafter"/>
</dbReference>
<dbReference type="PANTHER" id="PTHR11911">
    <property type="entry name" value="INOSINE-5-MONOPHOSPHATE DEHYDROGENASE RELATED"/>
    <property type="match status" value="1"/>
</dbReference>
<dbReference type="Proteomes" id="UP000715651">
    <property type="component" value="Unassembled WGS sequence"/>
</dbReference>
<feature type="binding site" description="in other chain" evidence="13 16">
    <location>
        <position position="322"/>
    </location>
    <ligand>
        <name>K(+)</name>
        <dbReference type="ChEBI" id="CHEBI:29103"/>
        <note>ligand shared between two tetrameric partners</note>
    </ligand>
</feature>
<evidence type="ECO:0000313" key="22">
    <source>
        <dbReference type="Proteomes" id="UP000715651"/>
    </source>
</evidence>
<feature type="binding site" evidence="13 15">
    <location>
        <begin position="315"/>
        <end position="317"/>
    </location>
    <ligand>
        <name>NAD(+)</name>
        <dbReference type="ChEBI" id="CHEBI:57540"/>
    </ligand>
</feature>
<reference evidence="21" key="1">
    <citation type="journal article" date="2021" name="PeerJ">
        <title>Extensive microbial diversity within the chicken gut microbiome revealed by metagenomics and culture.</title>
        <authorList>
            <person name="Gilroy R."/>
            <person name="Ravi A."/>
            <person name="Getino M."/>
            <person name="Pursley I."/>
            <person name="Horton D.L."/>
            <person name="Alikhan N.F."/>
            <person name="Baker D."/>
            <person name="Gharbi K."/>
            <person name="Hall N."/>
            <person name="Watson M."/>
            <person name="Adriaenssens E.M."/>
            <person name="Foster-Nyarko E."/>
            <person name="Jarju S."/>
            <person name="Secka A."/>
            <person name="Antonio M."/>
            <person name="Oren A."/>
            <person name="Chaudhuri R.R."/>
            <person name="La Ragione R."/>
            <person name="Hildebrand F."/>
            <person name="Pallen M.J."/>
        </authorList>
    </citation>
    <scope>NUCLEOTIDE SEQUENCE</scope>
    <source>
        <strain evidence="21">578</strain>
    </source>
</reference>
<evidence type="ECO:0000256" key="3">
    <source>
        <dbReference type="ARBA" id="ARBA00011881"/>
    </source>
</evidence>
<evidence type="ECO:0000256" key="14">
    <source>
        <dbReference type="PIRSR" id="PIRSR000130-1"/>
    </source>
</evidence>
<evidence type="ECO:0000256" key="13">
    <source>
        <dbReference type="HAMAP-Rule" id="MF_01964"/>
    </source>
</evidence>
<dbReference type="CDD" id="cd04601">
    <property type="entry name" value="CBS_pair_IMPDH"/>
    <property type="match status" value="1"/>
</dbReference>
<gene>
    <name evidence="13 21" type="primary">guaB</name>
    <name evidence="21" type="ORF">K8U78_00430</name>
</gene>
<feature type="binding site" evidence="13">
    <location>
        <position position="263"/>
    </location>
    <ligand>
        <name>NAD(+)</name>
        <dbReference type="ChEBI" id="CHEBI:57540"/>
    </ligand>
</feature>
<keyword evidence="10 13" id="KW-0520">NAD</keyword>
<comment type="caution">
    <text evidence="13">Lacks conserved residue(s) required for the propagation of feature annotation.</text>
</comment>
<evidence type="ECO:0000256" key="7">
    <source>
        <dbReference type="ARBA" id="ARBA00022755"/>
    </source>
</evidence>
<dbReference type="SMART" id="SM01240">
    <property type="entry name" value="IMPDH"/>
    <property type="match status" value="1"/>
</dbReference>
<comment type="catalytic activity">
    <reaction evidence="12 13 19">
        <text>IMP + NAD(+) + H2O = XMP + NADH + H(+)</text>
        <dbReference type="Rhea" id="RHEA:11708"/>
        <dbReference type="ChEBI" id="CHEBI:15377"/>
        <dbReference type="ChEBI" id="CHEBI:15378"/>
        <dbReference type="ChEBI" id="CHEBI:57464"/>
        <dbReference type="ChEBI" id="CHEBI:57540"/>
        <dbReference type="ChEBI" id="CHEBI:57945"/>
        <dbReference type="ChEBI" id="CHEBI:58053"/>
        <dbReference type="EC" id="1.1.1.205"/>
    </reaction>
</comment>
<accession>A0A921FSV8</accession>
<evidence type="ECO:0000256" key="5">
    <source>
        <dbReference type="ARBA" id="ARBA00022737"/>
    </source>
</evidence>
<feature type="binding site" evidence="13">
    <location>
        <position position="494"/>
    </location>
    <ligand>
        <name>K(+)</name>
        <dbReference type="ChEBI" id="CHEBI:29103"/>
        <note>ligand shared between two tetrameric partners</note>
    </ligand>
</feature>
<dbReference type="AlphaFoldDB" id="A0A921FSV8"/>
<dbReference type="Gene3D" id="3.20.20.70">
    <property type="entry name" value="Aldolase class I"/>
    <property type="match status" value="1"/>
</dbReference>
<dbReference type="GO" id="GO:0046872">
    <property type="term" value="F:metal ion binding"/>
    <property type="evidence" value="ECO:0007669"/>
    <property type="project" value="UniProtKB-UniRule"/>
</dbReference>
<evidence type="ECO:0000256" key="2">
    <source>
        <dbReference type="ARBA" id="ARBA00005502"/>
    </source>
</evidence>
<feature type="binding site" evidence="13">
    <location>
        <position position="492"/>
    </location>
    <ligand>
        <name>K(+)</name>
        <dbReference type="ChEBI" id="CHEBI:29103"/>
        <note>ligand shared between two tetrameric partners</note>
    </ligand>
</feature>
<comment type="function">
    <text evidence="13">Catalyzes the conversion of inosine 5'-phosphate (IMP) to xanthosine 5'-phosphate (XMP), the first committed and rate-limiting step in the de novo synthesis of guanine nucleotides, and therefore plays an important role in the regulation of cell growth.</text>
</comment>
<dbReference type="EMBL" id="DYWK01000002">
    <property type="protein sequence ID" value="HJF17638.1"/>
    <property type="molecule type" value="Genomic_DNA"/>
</dbReference>
<dbReference type="GO" id="GO:0000166">
    <property type="term" value="F:nucleotide binding"/>
    <property type="evidence" value="ECO:0007669"/>
    <property type="project" value="UniProtKB-UniRule"/>
</dbReference>
<evidence type="ECO:0000256" key="19">
    <source>
        <dbReference type="RuleBase" id="RU003928"/>
    </source>
</evidence>
<feature type="domain" description="CBS" evidence="20">
    <location>
        <begin position="169"/>
        <end position="226"/>
    </location>
</feature>
<dbReference type="SUPFAM" id="SSF54631">
    <property type="entry name" value="CBS-domain pair"/>
    <property type="match status" value="1"/>
</dbReference>
<feature type="active site" description="Thioimidate intermediate" evidence="13 14">
    <location>
        <position position="322"/>
    </location>
</feature>
<dbReference type="InterPro" id="IPR001093">
    <property type="entry name" value="IMP_DH_GMPRt"/>
</dbReference>
<evidence type="ECO:0000259" key="20">
    <source>
        <dbReference type="PROSITE" id="PS51371"/>
    </source>
</evidence>
<evidence type="ECO:0000256" key="6">
    <source>
        <dbReference type="ARBA" id="ARBA00022749"/>
    </source>
</evidence>
<feature type="binding site" description="in other chain" evidence="13 16">
    <location>
        <position position="317"/>
    </location>
    <ligand>
        <name>K(+)</name>
        <dbReference type="ChEBI" id="CHEBI:29103"/>
        <note>ligand shared between two tetrameric partners</note>
    </ligand>
</feature>
<organism evidence="21 22">
    <name type="scientific">Aeriscardovia aeriphila</name>
    <dbReference type="NCBI Taxonomy" id="218139"/>
    <lineage>
        <taxon>Bacteria</taxon>
        <taxon>Bacillati</taxon>
        <taxon>Actinomycetota</taxon>
        <taxon>Actinomycetes</taxon>
        <taxon>Bifidobacteriales</taxon>
        <taxon>Bifidobacteriaceae</taxon>
        <taxon>Aeriscardovia</taxon>
    </lineage>
</organism>
<dbReference type="Pfam" id="PF00571">
    <property type="entry name" value="CBS"/>
    <property type="match status" value="2"/>
</dbReference>
<reference evidence="21" key="2">
    <citation type="submission" date="2021-09" db="EMBL/GenBank/DDBJ databases">
        <authorList>
            <person name="Gilroy R."/>
        </authorList>
    </citation>
    <scope>NUCLEOTIDE SEQUENCE</scope>
    <source>
        <strain evidence="21">578</strain>
    </source>
</reference>
<feature type="binding site" evidence="15">
    <location>
        <begin position="263"/>
        <end position="265"/>
    </location>
    <ligand>
        <name>NAD(+)</name>
        <dbReference type="ChEBI" id="CHEBI:57540"/>
    </ligand>
</feature>
<keyword evidence="9 13" id="KW-0560">Oxidoreductase</keyword>
<evidence type="ECO:0000256" key="18">
    <source>
        <dbReference type="RuleBase" id="RU003927"/>
    </source>
</evidence>
<dbReference type="Pfam" id="PF00478">
    <property type="entry name" value="IMPDH"/>
    <property type="match status" value="1"/>
</dbReference>
<evidence type="ECO:0000256" key="4">
    <source>
        <dbReference type="ARBA" id="ARBA00022723"/>
    </source>
</evidence>
<dbReference type="InterPro" id="IPR015875">
    <property type="entry name" value="IMP_DH/GMP_Rdtase_CS"/>
</dbReference>
<dbReference type="InterPro" id="IPR005990">
    <property type="entry name" value="IMP_DH"/>
</dbReference>
<name>A0A921FSV8_9BIFI</name>
<keyword evidence="8 13" id="KW-0630">Potassium</keyword>
<evidence type="ECO:0000256" key="1">
    <source>
        <dbReference type="ARBA" id="ARBA00001958"/>
    </source>
</evidence>
<keyword evidence="4 13" id="KW-0479">Metal-binding</keyword>